<evidence type="ECO:0000256" key="2">
    <source>
        <dbReference type="SAM" id="Phobius"/>
    </source>
</evidence>
<organism evidence="3 4">
    <name type="scientific">Sporothrix schenckii 1099-18</name>
    <dbReference type="NCBI Taxonomy" id="1397361"/>
    <lineage>
        <taxon>Eukaryota</taxon>
        <taxon>Fungi</taxon>
        <taxon>Dikarya</taxon>
        <taxon>Ascomycota</taxon>
        <taxon>Pezizomycotina</taxon>
        <taxon>Sordariomycetes</taxon>
        <taxon>Sordariomycetidae</taxon>
        <taxon>Ophiostomatales</taxon>
        <taxon>Ophiostomataceae</taxon>
        <taxon>Sporothrix</taxon>
    </lineage>
</organism>
<dbReference type="EMBL" id="AXCR01000012">
    <property type="protein sequence ID" value="KJR80926.1"/>
    <property type="molecule type" value="Genomic_DNA"/>
</dbReference>
<dbReference type="GeneID" id="27667533"/>
<reference evidence="3 4" key="2">
    <citation type="journal article" date="2015" name="Eukaryot. Cell">
        <title>Asexual propagation of a virulent clone complex in a human and feline outbreak of sporotrichosis.</title>
        <authorList>
            <person name="Teixeira Mde M."/>
            <person name="Rodrigues A.M."/>
            <person name="Tsui C.K."/>
            <person name="de Almeida L.G."/>
            <person name="Van Diepeningen A.D."/>
            <person name="van den Ende B.G."/>
            <person name="Fernandes G.F."/>
            <person name="Kano R."/>
            <person name="Hamelin R.C."/>
            <person name="Lopes-Bezerra L.M."/>
            <person name="Vasconcelos A.T."/>
            <person name="de Hoog S."/>
            <person name="de Camargo Z.P."/>
            <person name="Felipe M.S."/>
        </authorList>
    </citation>
    <scope>NUCLEOTIDE SEQUENCE [LARGE SCALE GENOMIC DNA]</scope>
    <source>
        <strain evidence="3 4">1099-18</strain>
    </source>
</reference>
<proteinExistence type="predicted"/>
<dbReference type="AlphaFoldDB" id="A0A0F2LYD8"/>
<dbReference type="RefSeq" id="XP_016583602.1">
    <property type="nucleotide sequence ID" value="XM_016732256.1"/>
</dbReference>
<evidence type="ECO:0000256" key="1">
    <source>
        <dbReference type="SAM" id="MobiDB-lite"/>
    </source>
</evidence>
<feature type="transmembrane region" description="Helical" evidence="2">
    <location>
        <begin position="132"/>
        <end position="157"/>
    </location>
</feature>
<dbReference type="KEGG" id="ssck:SPSK_05511"/>
<name>A0A0F2LYD8_SPOSC</name>
<comment type="caution">
    <text evidence="3">The sequence shown here is derived from an EMBL/GenBank/DDBJ whole genome shotgun (WGS) entry which is preliminary data.</text>
</comment>
<evidence type="ECO:0008006" key="5">
    <source>
        <dbReference type="Google" id="ProtNLM"/>
    </source>
</evidence>
<protein>
    <recommendedName>
        <fullName evidence="5">Transmembrane protein</fullName>
    </recommendedName>
</protein>
<keyword evidence="2" id="KW-0812">Transmembrane</keyword>
<evidence type="ECO:0000313" key="3">
    <source>
        <dbReference type="EMBL" id="KJR80926.1"/>
    </source>
</evidence>
<reference evidence="3 4" key="1">
    <citation type="journal article" date="2014" name="BMC Genomics">
        <title>Comparative genomics of the major fungal agents of human and animal Sporotrichosis: Sporothrix schenckii and Sporothrix brasiliensis.</title>
        <authorList>
            <person name="Teixeira M.M."/>
            <person name="de Almeida L.G."/>
            <person name="Kubitschek-Barreira P."/>
            <person name="Alves F.L."/>
            <person name="Kioshima E.S."/>
            <person name="Abadio A.K."/>
            <person name="Fernandes L."/>
            <person name="Derengowski L.S."/>
            <person name="Ferreira K.S."/>
            <person name="Souza R.C."/>
            <person name="Ruiz J.C."/>
            <person name="de Andrade N.C."/>
            <person name="Paes H.C."/>
            <person name="Nicola A.M."/>
            <person name="Albuquerque P."/>
            <person name="Gerber A.L."/>
            <person name="Martins V.P."/>
            <person name="Peconick L.D."/>
            <person name="Neto A.V."/>
            <person name="Chaucanez C.B."/>
            <person name="Silva P.A."/>
            <person name="Cunha O.L."/>
            <person name="de Oliveira F.F."/>
            <person name="dos Santos T.C."/>
            <person name="Barros A.L."/>
            <person name="Soares M.A."/>
            <person name="de Oliveira L.M."/>
            <person name="Marini M.M."/>
            <person name="Villalobos-Duno H."/>
            <person name="Cunha M.M."/>
            <person name="de Hoog S."/>
            <person name="da Silveira J.F."/>
            <person name="Henrissat B."/>
            <person name="Nino-Vega G.A."/>
            <person name="Cisalpino P.S."/>
            <person name="Mora-Montes H.M."/>
            <person name="Almeida S.R."/>
            <person name="Stajich J.E."/>
            <person name="Lopes-Bezerra L.M."/>
            <person name="Vasconcelos A.T."/>
            <person name="Felipe M.S."/>
        </authorList>
    </citation>
    <scope>NUCLEOTIDE SEQUENCE [LARGE SCALE GENOMIC DNA]</scope>
    <source>
        <strain evidence="3 4">1099-18</strain>
    </source>
</reference>
<feature type="region of interest" description="Disordered" evidence="1">
    <location>
        <begin position="185"/>
        <end position="255"/>
    </location>
</feature>
<feature type="compositionally biased region" description="Basic and acidic residues" evidence="1">
    <location>
        <begin position="192"/>
        <end position="204"/>
    </location>
</feature>
<keyword evidence="2" id="KW-1133">Transmembrane helix</keyword>
<sequence length="255" mass="27195">MKEERLHREEQDILPPSYIPESKPPSASFFLLPIFVLSRFVRFDLSLISSRLLSPLDVLPLDVLETVIAPSNTTIQVNSIFDTMADTTQTAAFPLGTVSYSDGGGSSDGSGVDNAGGASGTSSGGINLSHGAMIAIILVVVLVAVFGTASAVLFYLAKKREWKVRQSIRRSARRVVTALTPRRSEFPTSVKDGPRGGRGVRIDDVPPTPRLPKDLEKGLGGRDDSGRSNKSNKPSKTSKAGKSGAKMKLSSIGQK</sequence>
<dbReference type="Proteomes" id="UP000033710">
    <property type="component" value="Unassembled WGS sequence"/>
</dbReference>
<accession>A0A0F2LYD8</accession>
<dbReference type="OrthoDB" id="5425637at2759"/>
<dbReference type="VEuPathDB" id="FungiDB:SPSK_05511"/>
<keyword evidence="2" id="KW-0472">Membrane</keyword>
<feature type="compositionally biased region" description="Basic and acidic residues" evidence="1">
    <location>
        <begin position="211"/>
        <end position="227"/>
    </location>
</feature>
<gene>
    <name evidence="3" type="ORF">SPSK_05511</name>
</gene>
<evidence type="ECO:0000313" key="4">
    <source>
        <dbReference type="Proteomes" id="UP000033710"/>
    </source>
</evidence>
<feature type="compositionally biased region" description="Low complexity" evidence="1">
    <location>
        <begin position="228"/>
        <end position="255"/>
    </location>
</feature>